<evidence type="ECO:0000313" key="2">
    <source>
        <dbReference type="EMBL" id="MCI0183807.1"/>
    </source>
</evidence>
<evidence type="ECO:0000313" key="3">
    <source>
        <dbReference type="Proteomes" id="UP001139263"/>
    </source>
</evidence>
<dbReference type="PANTHER" id="PTHR35337:SF1">
    <property type="entry name" value="SLR1478 PROTEIN"/>
    <property type="match status" value="1"/>
</dbReference>
<comment type="caution">
    <text evidence="2">The sequence shown here is derived from an EMBL/GenBank/DDBJ whole genome shotgun (WGS) entry which is preliminary data.</text>
</comment>
<sequence>MIQLVRRYGKLSFLFFLVGSILGAVFAHPLQHVLLPFVRDIRKVGVSMRGESLIEVAFTIFSHNLTTSLTMLIGGIIFGIIPLVSVMINGALVGFVLTVLTQTTHVNPILLFFTGIFPHGIFEIPAYLLASGFGLELGFTLFRSLWHRKETRSEWVQLRTDFGPSILWIIIFLAIAACIEAGITPHLLAWAIGTHH</sequence>
<dbReference type="PANTHER" id="PTHR35337">
    <property type="entry name" value="SLR1478 PROTEIN"/>
    <property type="match status" value="1"/>
</dbReference>
<dbReference type="EMBL" id="JALBUF010000006">
    <property type="protein sequence ID" value="MCI0183807.1"/>
    <property type="molecule type" value="Genomic_DNA"/>
</dbReference>
<evidence type="ECO:0008006" key="4">
    <source>
        <dbReference type="Google" id="ProtNLM"/>
    </source>
</evidence>
<dbReference type="RefSeq" id="WP_241714589.1">
    <property type="nucleotide sequence ID" value="NZ_JALBUF010000006.1"/>
</dbReference>
<organism evidence="2 3">
    <name type="scientific">Sulfoacidibacillus ferrooxidans</name>
    <dbReference type="NCBI Taxonomy" id="2005001"/>
    <lineage>
        <taxon>Bacteria</taxon>
        <taxon>Bacillati</taxon>
        <taxon>Bacillota</taxon>
        <taxon>Bacilli</taxon>
        <taxon>Bacillales</taxon>
        <taxon>Alicyclobacillaceae</taxon>
        <taxon>Sulfoacidibacillus</taxon>
    </lineage>
</organism>
<feature type="transmembrane region" description="Helical" evidence="1">
    <location>
        <begin position="127"/>
        <end position="146"/>
    </location>
</feature>
<evidence type="ECO:0000256" key="1">
    <source>
        <dbReference type="SAM" id="Phobius"/>
    </source>
</evidence>
<gene>
    <name evidence="2" type="ORF">MM817_02098</name>
</gene>
<proteinExistence type="predicted"/>
<keyword evidence="1" id="KW-0812">Transmembrane</keyword>
<keyword evidence="1" id="KW-1133">Transmembrane helix</keyword>
<dbReference type="Pfam" id="PF01944">
    <property type="entry name" value="SpoIIM"/>
    <property type="match status" value="1"/>
</dbReference>
<feature type="transmembrane region" description="Helical" evidence="1">
    <location>
        <begin position="166"/>
        <end position="192"/>
    </location>
</feature>
<reference evidence="2" key="1">
    <citation type="submission" date="2022-03" db="EMBL/GenBank/DDBJ databases">
        <title>Draft Genome Sequence of Firmicute Strain S0AB, a Heterotrophic Iron/Sulfur-Oxidizing Extreme Acidophile.</title>
        <authorList>
            <person name="Vergara E."/>
            <person name="Pakostova E."/>
            <person name="Johnson D.B."/>
            <person name="Holmes D.S."/>
        </authorList>
    </citation>
    <scope>NUCLEOTIDE SEQUENCE</scope>
    <source>
        <strain evidence="2">S0AB</strain>
    </source>
</reference>
<protein>
    <recommendedName>
        <fullName evidence="4">Stage II sporulation protein M</fullName>
    </recommendedName>
</protein>
<dbReference type="InterPro" id="IPR002798">
    <property type="entry name" value="SpoIIM-like"/>
</dbReference>
<feature type="transmembrane region" description="Helical" evidence="1">
    <location>
        <begin position="71"/>
        <end position="97"/>
    </location>
</feature>
<dbReference type="AlphaFoldDB" id="A0A9X2AEW8"/>
<accession>A0A9X2AEW8</accession>
<dbReference type="Proteomes" id="UP001139263">
    <property type="component" value="Unassembled WGS sequence"/>
</dbReference>
<keyword evidence="3" id="KW-1185">Reference proteome</keyword>
<name>A0A9X2AEW8_9BACL</name>
<keyword evidence="1" id="KW-0472">Membrane</keyword>